<accession>A0ABR8DKT0</accession>
<dbReference type="Proteomes" id="UP000623440">
    <property type="component" value="Unassembled WGS sequence"/>
</dbReference>
<keyword evidence="2" id="KW-1185">Reference proteome</keyword>
<comment type="caution">
    <text evidence="1">The sequence shown here is derived from an EMBL/GenBank/DDBJ whole genome shotgun (WGS) entry which is preliminary data.</text>
</comment>
<reference evidence="1 2" key="1">
    <citation type="journal article" date="2020" name="ISME J.">
        <title>Comparative genomics reveals insights into cyanobacterial evolution and habitat adaptation.</title>
        <authorList>
            <person name="Chen M.Y."/>
            <person name="Teng W.K."/>
            <person name="Zhao L."/>
            <person name="Hu C.X."/>
            <person name="Zhou Y.K."/>
            <person name="Han B.P."/>
            <person name="Song L.R."/>
            <person name="Shu W.S."/>
        </authorList>
    </citation>
    <scope>NUCLEOTIDE SEQUENCE [LARGE SCALE GENOMIC DNA]</scope>
    <source>
        <strain evidence="1 2">FACHB-838</strain>
    </source>
</reference>
<gene>
    <name evidence="1" type="ORF">H6G97_10890</name>
</gene>
<dbReference type="EMBL" id="JACJSI010000015">
    <property type="protein sequence ID" value="MBD2530047.1"/>
    <property type="molecule type" value="Genomic_DNA"/>
</dbReference>
<organism evidence="1 2">
    <name type="scientific">Nostoc flagelliforme FACHB-838</name>
    <dbReference type="NCBI Taxonomy" id="2692904"/>
    <lineage>
        <taxon>Bacteria</taxon>
        <taxon>Bacillati</taxon>
        <taxon>Cyanobacteriota</taxon>
        <taxon>Cyanophyceae</taxon>
        <taxon>Nostocales</taxon>
        <taxon>Nostocaceae</taxon>
        <taxon>Nostoc</taxon>
    </lineage>
</organism>
<dbReference type="RefSeq" id="WP_190940608.1">
    <property type="nucleotide sequence ID" value="NZ_JACJSI010000015.1"/>
</dbReference>
<sequence length="69" mass="7878">MEVRVQNSEVRVQNLESRVRNSEVRVQNSEVGVRNSEVRVLREFDEPLSALSFSSSLSLLQYGSVKPKK</sequence>
<proteinExistence type="predicted"/>
<evidence type="ECO:0000313" key="1">
    <source>
        <dbReference type="EMBL" id="MBD2530047.1"/>
    </source>
</evidence>
<name>A0ABR8DKT0_9NOSO</name>
<evidence type="ECO:0000313" key="2">
    <source>
        <dbReference type="Proteomes" id="UP000623440"/>
    </source>
</evidence>
<protein>
    <submittedName>
        <fullName evidence="1">Uncharacterized protein</fullName>
    </submittedName>
</protein>